<keyword evidence="1" id="KW-0472">Membrane</keyword>
<feature type="transmembrane region" description="Helical" evidence="1">
    <location>
        <begin position="129"/>
        <end position="151"/>
    </location>
</feature>
<feature type="transmembrane region" description="Helical" evidence="1">
    <location>
        <begin position="76"/>
        <end position="96"/>
    </location>
</feature>
<keyword evidence="1" id="KW-1133">Transmembrane helix</keyword>
<accession>A0A183BQC2</accession>
<feature type="transmembrane region" description="Helical" evidence="1">
    <location>
        <begin position="50"/>
        <end position="69"/>
    </location>
</feature>
<keyword evidence="1" id="KW-0812">Transmembrane</keyword>
<reference evidence="3" key="3">
    <citation type="submission" date="2016-06" db="UniProtKB">
        <authorList>
            <consortium name="WormBaseParasite"/>
        </authorList>
    </citation>
    <scope>IDENTIFICATION</scope>
</reference>
<evidence type="ECO:0000313" key="3">
    <source>
        <dbReference type="WBParaSite" id="GPLIN_000280800"/>
    </source>
</evidence>
<reference evidence="2" key="1">
    <citation type="submission" date="2013-12" db="EMBL/GenBank/DDBJ databases">
        <authorList>
            <person name="Aslett M."/>
        </authorList>
    </citation>
    <scope>NUCLEOTIDE SEQUENCE [LARGE SCALE GENOMIC DNA]</scope>
    <source>
        <strain evidence="2">Lindley</strain>
    </source>
</reference>
<reference evidence="2" key="2">
    <citation type="submission" date="2014-05" db="EMBL/GenBank/DDBJ databases">
        <title>The genome and life-stage specific transcriptomes of Globodera pallida elucidate key aspects of plant parasitism by a cyst nematode.</title>
        <authorList>
            <person name="Cotton J.A."/>
            <person name="Lilley C.J."/>
            <person name="Jones L.M."/>
            <person name="Kikuchi T."/>
            <person name="Reid A.J."/>
            <person name="Thorpe P."/>
            <person name="Tsai I.J."/>
            <person name="Beasley H."/>
            <person name="Blok V."/>
            <person name="Cock P.J.A."/>
            <person name="Van den Akker S.E."/>
            <person name="Holroyd N."/>
            <person name="Hunt M."/>
            <person name="Mantelin S."/>
            <person name="Naghra H."/>
            <person name="Pain A."/>
            <person name="Palomares-Rius J.E."/>
            <person name="Zarowiecki M."/>
            <person name="Berriman M."/>
            <person name="Jones J.T."/>
            <person name="Urwin P.E."/>
        </authorList>
    </citation>
    <scope>NUCLEOTIDE SEQUENCE [LARGE SCALE GENOMIC DNA]</scope>
    <source>
        <strain evidence="2">Lindley</strain>
    </source>
</reference>
<proteinExistence type="predicted"/>
<name>A0A183BQC2_GLOPA</name>
<feature type="transmembrane region" description="Helical" evidence="1">
    <location>
        <begin position="24"/>
        <end position="44"/>
    </location>
</feature>
<keyword evidence="2" id="KW-1185">Reference proteome</keyword>
<organism evidence="2 3">
    <name type="scientific">Globodera pallida</name>
    <name type="common">Potato cyst nematode worm</name>
    <name type="synonym">Heterodera pallida</name>
    <dbReference type="NCBI Taxonomy" id="36090"/>
    <lineage>
        <taxon>Eukaryota</taxon>
        <taxon>Metazoa</taxon>
        <taxon>Ecdysozoa</taxon>
        <taxon>Nematoda</taxon>
        <taxon>Chromadorea</taxon>
        <taxon>Rhabditida</taxon>
        <taxon>Tylenchina</taxon>
        <taxon>Tylenchomorpha</taxon>
        <taxon>Tylenchoidea</taxon>
        <taxon>Heteroderidae</taxon>
        <taxon>Heteroderinae</taxon>
        <taxon>Globodera</taxon>
    </lineage>
</organism>
<evidence type="ECO:0000256" key="1">
    <source>
        <dbReference type="SAM" id="Phobius"/>
    </source>
</evidence>
<dbReference type="AlphaFoldDB" id="A0A183BQC2"/>
<sequence>MHSENSPTACCGPFRVSIGTATNVSAVICFVHEIVFAAYSVVFFRIVGRLFGLIYVLCAFSYLLVIYAQNTHNPNLFIPCLCIEGIRLIFSVWFTIRLLISATWPGQQRVDDIKDITGLHLTIESTLSFIIAIFIFWSLSTALICWLYFIILRGFIALRKGLHSGRLAPIV</sequence>
<dbReference type="Proteomes" id="UP000050741">
    <property type="component" value="Unassembled WGS sequence"/>
</dbReference>
<protein>
    <submittedName>
        <fullName evidence="3">MARVEL domain-containing protein</fullName>
    </submittedName>
</protein>
<evidence type="ECO:0000313" key="2">
    <source>
        <dbReference type="Proteomes" id="UP000050741"/>
    </source>
</evidence>
<dbReference type="WBParaSite" id="GPLIN_000280800">
    <property type="protein sequence ID" value="GPLIN_000280800"/>
    <property type="gene ID" value="GPLIN_000280800"/>
</dbReference>